<reference evidence="4 5" key="1">
    <citation type="submission" date="2017-08" db="EMBL/GenBank/DDBJ databases">
        <title>Draft genome sequence of pheromone producing symbiont Morganella morganii, of the female New Zealand grass grub Costelytra giveni.</title>
        <authorList>
            <person name="Laugraud A."/>
            <person name="Young S.D."/>
            <person name="Hurst M.H."/>
        </authorList>
    </citation>
    <scope>NUCLEOTIDE SEQUENCE [LARGE SCALE GENOMIC DNA]</scope>
    <source>
        <strain evidence="4 5">MMsCG</strain>
    </source>
</reference>
<organism evidence="4 5">
    <name type="scientific">Morganella morganii</name>
    <name type="common">Proteus morganii</name>
    <dbReference type="NCBI Taxonomy" id="582"/>
    <lineage>
        <taxon>Bacteria</taxon>
        <taxon>Pseudomonadati</taxon>
        <taxon>Pseudomonadota</taxon>
        <taxon>Gammaproteobacteria</taxon>
        <taxon>Enterobacterales</taxon>
        <taxon>Morganellaceae</taxon>
        <taxon>Morganella</taxon>
    </lineage>
</organism>
<sequence length="191" mass="21405">MMKKTAFAGILFCLLTSQAFAHGYITEPASRAANCREGKNTGEMCGAVRWEPQSIEALSGFPEGDFPPDGQLASGGIERFLPLDDQLKNWHKMAVKPGAAMFTWKITAAHKTRNWRYYITKPDWQPGASLTRASFEPKPFCTYDGKNQAPPQTVTHQCTIPERSGYQVIYGVWEIADTANSFYQVIDVRFD</sequence>
<evidence type="ECO:0000256" key="2">
    <source>
        <dbReference type="SAM" id="SignalP"/>
    </source>
</evidence>
<dbReference type="AlphaFoldDB" id="A0A433ZYV9"/>
<feature type="signal peptide" evidence="2">
    <location>
        <begin position="1"/>
        <end position="21"/>
    </location>
</feature>
<dbReference type="Pfam" id="PF03067">
    <property type="entry name" value="LPMO_10"/>
    <property type="match status" value="1"/>
</dbReference>
<evidence type="ECO:0000313" key="5">
    <source>
        <dbReference type="Proteomes" id="UP000286908"/>
    </source>
</evidence>
<gene>
    <name evidence="4" type="ORF">CKG00_13840</name>
</gene>
<dbReference type="EMBL" id="NRQY01000001">
    <property type="protein sequence ID" value="RUT67325.1"/>
    <property type="molecule type" value="Genomic_DNA"/>
</dbReference>
<dbReference type="OrthoDB" id="3675244at2"/>
<dbReference type="SUPFAM" id="SSF81296">
    <property type="entry name" value="E set domains"/>
    <property type="match status" value="1"/>
</dbReference>
<protein>
    <submittedName>
        <fullName evidence="4">Chitin-binding protein</fullName>
    </submittedName>
</protein>
<feature type="domain" description="Chitin-binding type-4" evidence="3">
    <location>
        <begin position="22"/>
        <end position="188"/>
    </location>
</feature>
<evidence type="ECO:0000313" key="4">
    <source>
        <dbReference type="EMBL" id="RUT67325.1"/>
    </source>
</evidence>
<dbReference type="InterPro" id="IPR004302">
    <property type="entry name" value="Cellulose/chitin-bd_N"/>
</dbReference>
<accession>A0A433ZYV9</accession>
<keyword evidence="1 2" id="KW-0732">Signal</keyword>
<proteinExistence type="predicted"/>
<feature type="chain" id="PRO_5019322955" evidence="2">
    <location>
        <begin position="22"/>
        <end position="191"/>
    </location>
</feature>
<dbReference type="Gene3D" id="2.70.50.50">
    <property type="entry name" value="chitin-binding protein cbp21"/>
    <property type="match status" value="1"/>
</dbReference>
<name>A0A433ZYV9_MORMO</name>
<dbReference type="CDD" id="cd21177">
    <property type="entry name" value="LPMO_AA10"/>
    <property type="match status" value="1"/>
</dbReference>
<dbReference type="PANTHER" id="PTHR34823">
    <property type="entry name" value="GLCNAC-BINDING PROTEIN A"/>
    <property type="match status" value="1"/>
</dbReference>
<dbReference type="InterPro" id="IPR051024">
    <property type="entry name" value="GlcNAc_Chitin_IntDeg"/>
</dbReference>
<dbReference type="InterPro" id="IPR014756">
    <property type="entry name" value="Ig_E-set"/>
</dbReference>
<dbReference type="PANTHER" id="PTHR34823:SF1">
    <property type="entry name" value="CHITIN-BINDING TYPE-4 DOMAIN-CONTAINING PROTEIN"/>
    <property type="match status" value="1"/>
</dbReference>
<evidence type="ECO:0000259" key="3">
    <source>
        <dbReference type="Pfam" id="PF03067"/>
    </source>
</evidence>
<evidence type="ECO:0000256" key="1">
    <source>
        <dbReference type="ARBA" id="ARBA00022729"/>
    </source>
</evidence>
<comment type="caution">
    <text evidence="4">The sequence shown here is derived from an EMBL/GenBank/DDBJ whole genome shotgun (WGS) entry which is preliminary data.</text>
</comment>
<dbReference type="Proteomes" id="UP000286908">
    <property type="component" value="Unassembled WGS sequence"/>
</dbReference>